<dbReference type="AlphaFoldDB" id="A0A1L3GPN1"/>
<dbReference type="Proteomes" id="UP000182517">
    <property type="component" value="Chromosome"/>
</dbReference>
<evidence type="ECO:0000313" key="2">
    <source>
        <dbReference type="EMBL" id="APG27863.1"/>
    </source>
</evidence>
<keyword evidence="3" id="KW-1185">Reference proteome</keyword>
<evidence type="ECO:0000313" key="3">
    <source>
        <dbReference type="Proteomes" id="UP000182517"/>
    </source>
</evidence>
<organism evidence="2 3">
    <name type="scientific">Syntrophotalea acetylenivorans</name>
    <dbReference type="NCBI Taxonomy" id="1842532"/>
    <lineage>
        <taxon>Bacteria</taxon>
        <taxon>Pseudomonadati</taxon>
        <taxon>Thermodesulfobacteriota</taxon>
        <taxon>Desulfuromonadia</taxon>
        <taxon>Desulfuromonadales</taxon>
        <taxon>Syntrophotaleaceae</taxon>
        <taxon>Syntrophotalea</taxon>
    </lineage>
</organism>
<dbReference type="OrthoDB" id="9788802at2"/>
<reference evidence="2 3" key="1">
    <citation type="journal article" date="2017" name="Genome Announc.">
        <title>Complete Genome Sequences of Two Acetylene-Fermenting Pelobacter acetylenicus Strains.</title>
        <authorList>
            <person name="Sutton J.M."/>
            <person name="Baesman S.M."/>
            <person name="Fierst J.L."/>
            <person name="Poret-Peterson A.T."/>
            <person name="Oremland R.S."/>
            <person name="Dunlap D.S."/>
            <person name="Akob D.M."/>
        </authorList>
    </citation>
    <scope>NUCLEOTIDE SEQUENCE [LARGE SCALE GENOMIC DNA]</scope>
    <source>
        <strain evidence="2 3">SFB93</strain>
    </source>
</reference>
<dbReference type="Gene3D" id="3.30.700.10">
    <property type="entry name" value="Glycoprotein, Type 4 Pilin"/>
    <property type="match status" value="1"/>
</dbReference>
<dbReference type="EMBL" id="CP015519">
    <property type="protein sequence ID" value="APG27863.1"/>
    <property type="molecule type" value="Genomic_DNA"/>
</dbReference>
<dbReference type="RefSeq" id="WP_072283827.1">
    <property type="nucleotide sequence ID" value="NZ_CP015519.1"/>
</dbReference>
<accession>A0A1L3GPN1</accession>
<dbReference type="InterPro" id="IPR045584">
    <property type="entry name" value="Pilin-like"/>
</dbReference>
<keyword evidence="1" id="KW-1133">Transmembrane helix</keyword>
<feature type="transmembrane region" description="Helical" evidence="1">
    <location>
        <begin position="12"/>
        <end position="38"/>
    </location>
</feature>
<dbReference type="SUPFAM" id="SSF54523">
    <property type="entry name" value="Pili subunits"/>
    <property type="match status" value="1"/>
</dbReference>
<sequence length="267" mass="28546">MRYSLSHHRTSCGFTLVELVVVLVVTGILAALGGMFIVQPIQGFLDLSRRARLVDSAETALRRMQRDVRQALPNSVRINGAGTALELLHTVDGGRYRAYGPGNTLDFTGFDTDFEALGDLDTAPTPGQSIVVYNLSGAGTNGNAYFGDNRAGVGAGSTVNSVILDPPFQFPRSSPFQRFFIVDQPVSYICDTGAGTLTRYTGYGISAIQSNTPGGTPALMANNVSQCNFTYQPGTAQRAGLVTLRLQITEDGESVTLLHQIHVENAP</sequence>
<name>A0A1L3GPN1_9BACT</name>
<dbReference type="NCBIfam" id="TIGR02532">
    <property type="entry name" value="IV_pilin_GFxxxE"/>
    <property type="match status" value="1"/>
</dbReference>
<dbReference type="Pfam" id="PF07963">
    <property type="entry name" value="N_methyl"/>
    <property type="match status" value="1"/>
</dbReference>
<keyword evidence="1" id="KW-0812">Transmembrane</keyword>
<dbReference type="KEGG" id="pef:A7E78_08465"/>
<gene>
    <name evidence="2" type="ORF">A7E78_08465</name>
</gene>
<keyword evidence="1" id="KW-0472">Membrane</keyword>
<dbReference type="InterPro" id="IPR012902">
    <property type="entry name" value="N_methyl_site"/>
</dbReference>
<protein>
    <submittedName>
        <fullName evidence="2">Pilus assembly protein MshO</fullName>
    </submittedName>
</protein>
<evidence type="ECO:0000256" key="1">
    <source>
        <dbReference type="SAM" id="Phobius"/>
    </source>
</evidence>
<dbReference type="STRING" id="1842532.A7E78_08465"/>
<proteinExistence type="predicted"/>